<keyword evidence="5" id="KW-0325">Glycoprotein</keyword>
<dbReference type="Proteomes" id="UP001623330">
    <property type="component" value="Unassembled WGS sequence"/>
</dbReference>
<keyword evidence="2 7" id="KW-0812">Transmembrane</keyword>
<dbReference type="InterPro" id="IPR050310">
    <property type="entry name" value="VPS10-sortilin"/>
</dbReference>
<feature type="compositionally biased region" description="Acidic residues" evidence="6">
    <location>
        <begin position="1457"/>
        <end position="1467"/>
    </location>
</feature>
<feature type="transmembrane region" description="Helical" evidence="7">
    <location>
        <begin position="1331"/>
        <end position="1350"/>
    </location>
</feature>
<keyword evidence="8" id="KW-0732">Signal</keyword>
<comment type="caution">
    <text evidence="10">The sequence shown here is derived from an EMBL/GenBank/DDBJ whole genome shotgun (WGS) entry which is preliminary data.</text>
</comment>
<dbReference type="Gene3D" id="2.130.10.10">
    <property type="entry name" value="YVTN repeat-like/Quinoprotein amine dehydrogenase"/>
    <property type="match status" value="2"/>
</dbReference>
<keyword evidence="3" id="KW-0677">Repeat</keyword>
<organism evidence="10 11">
    <name type="scientific">Nakaseomyces bracarensis</name>
    <dbReference type="NCBI Taxonomy" id="273131"/>
    <lineage>
        <taxon>Eukaryota</taxon>
        <taxon>Fungi</taxon>
        <taxon>Dikarya</taxon>
        <taxon>Ascomycota</taxon>
        <taxon>Saccharomycotina</taxon>
        <taxon>Saccharomycetes</taxon>
        <taxon>Saccharomycetales</taxon>
        <taxon>Saccharomycetaceae</taxon>
        <taxon>Nakaseomyces</taxon>
    </lineage>
</organism>
<dbReference type="InterPro" id="IPR031777">
    <property type="entry name" value="Sortilin_C"/>
</dbReference>
<dbReference type="EMBL" id="JBEVYD010000007">
    <property type="protein sequence ID" value="KAL3231478.1"/>
    <property type="molecule type" value="Genomic_DNA"/>
</dbReference>
<dbReference type="Gene3D" id="3.30.60.270">
    <property type="match status" value="1"/>
</dbReference>
<evidence type="ECO:0000313" key="10">
    <source>
        <dbReference type="EMBL" id="KAL3231478.1"/>
    </source>
</evidence>
<comment type="subcellular location">
    <subcellularLocation>
        <location evidence="1">Membrane</location>
    </subcellularLocation>
</comment>
<evidence type="ECO:0000256" key="1">
    <source>
        <dbReference type="ARBA" id="ARBA00004370"/>
    </source>
</evidence>
<feature type="domain" description="VPS10" evidence="9">
    <location>
        <begin position="683"/>
        <end position="1318"/>
    </location>
</feature>
<dbReference type="Pfam" id="PF15901">
    <property type="entry name" value="Sortilin_C"/>
    <property type="match status" value="2"/>
</dbReference>
<evidence type="ECO:0000256" key="6">
    <source>
        <dbReference type="SAM" id="MobiDB-lite"/>
    </source>
</evidence>
<evidence type="ECO:0000256" key="8">
    <source>
        <dbReference type="SAM" id="SignalP"/>
    </source>
</evidence>
<dbReference type="SMART" id="SM00602">
    <property type="entry name" value="VPS10"/>
    <property type="match status" value="2"/>
</dbReference>
<keyword evidence="4 7" id="KW-0472">Membrane</keyword>
<feature type="chain" id="PRO_5046421530" description="VPS10 domain-containing protein" evidence="8">
    <location>
        <begin position="19"/>
        <end position="1500"/>
    </location>
</feature>
<dbReference type="PANTHER" id="PTHR12106">
    <property type="entry name" value="SORTILIN RELATED"/>
    <property type="match status" value="1"/>
</dbReference>
<keyword evidence="11" id="KW-1185">Reference proteome</keyword>
<dbReference type="Gene3D" id="2.120.10.10">
    <property type="match status" value="1"/>
</dbReference>
<feature type="signal peptide" evidence="8">
    <location>
        <begin position="1"/>
        <end position="18"/>
    </location>
</feature>
<dbReference type="SUPFAM" id="SSF110296">
    <property type="entry name" value="Oligoxyloglucan reducing end-specific cellobiohydrolase"/>
    <property type="match status" value="3"/>
</dbReference>
<feature type="compositionally biased region" description="Polar residues" evidence="6">
    <location>
        <begin position="650"/>
        <end position="660"/>
    </location>
</feature>
<evidence type="ECO:0000256" key="4">
    <source>
        <dbReference type="ARBA" id="ARBA00023136"/>
    </source>
</evidence>
<evidence type="ECO:0000256" key="7">
    <source>
        <dbReference type="SAM" id="Phobius"/>
    </source>
</evidence>
<evidence type="ECO:0000313" key="11">
    <source>
        <dbReference type="Proteomes" id="UP001623330"/>
    </source>
</evidence>
<evidence type="ECO:0000256" key="5">
    <source>
        <dbReference type="ARBA" id="ARBA00023180"/>
    </source>
</evidence>
<evidence type="ECO:0000259" key="9">
    <source>
        <dbReference type="SMART" id="SM00602"/>
    </source>
</evidence>
<dbReference type="InterPro" id="IPR006581">
    <property type="entry name" value="VPS10"/>
</dbReference>
<keyword evidence="7" id="KW-1133">Transmembrane helix</keyword>
<protein>
    <recommendedName>
        <fullName evidence="9">VPS10 domain-containing protein</fullName>
    </recommendedName>
</protein>
<sequence length="1500" mass="167902">MKLYSLLYTCLIFARAIAYTPDVTPINDVAPLTNIIPFDDSTTLFMSARNELKISFDNGMKWKKLYSSDNDRVHLQIDEHYGHSRAFVLIGNDLMITLDQGSNWSKMHIKEFNEDYQSFRMVTHPFIKKTIIAKLADRFGKQGKNFLSLDGGKSFKPLKANDKYLDRCSFLAINKDTNFERNDNEIVCIEETENKLYISKNRGKSFGPVDLAGDVVENYLITKSYVLAATREDRNLESSVNLFVSDDGTTFKKAYIPTRVNIRQLLPPAEIDGRRILLSFSSDMHNDNKNTGTGLRNSLISTSDGLKFSTIEIGESSSVNVFLPVQFLKGTIFMSEMNLYGNQMYVSADNGNSWKTPMYSDPDGKNTVQCPDNADSCPLNLNFVFPQEPTAGILFGSGSVKKGMVQTFVSRDGGLNWEFAIDSVGFTASGDLGNILIACQFDPDIDDDPLSEFYFSLDQGKTWEEYQLKYPLRPIELINTTPDGSGSRFILSGLVIKNDSARDGKQISYVIDFSNIYDGKKCSTNEYEEFSLSNGECINGIKYTYQRRKQDAKCIGGTVFEDLVFKEEICSECTDADYECSPEFIKNKDGQCVVDINWLEATGNCPNGEKKLPTKKLTADNKCKKSLEIPAAVVACRNDPSKQTGDSKKPNNSKQGTGNIESIKNAFDEKVVFYQYFDSEEDESLILVTNKGNAYTSGDGGKHFTPLLIDDSKIREVVFNKYFNSSAYLFDTEGNIHITHDRGHNFKTVQLPATLQLSLPLNFHAKDPNTFIYYGGKNCDSLFSRDCHVVSYITRDGGNSFSELLPNAIHCEFVGSSLKASGNDDLVFCQVRDKSSENQMQRSLVSSTDFFSSPPKTVFKTILGYITTGEYVIVAVPDEKRRELDAFITMDGDEFAEALLPYDMDFSTQEAFTVLGSNTGAVFMHFTTSKSKDFSYGNLLKSNTNGTSYVKLHSNVNRNQDGYVDFEKVQGLEGIILSNIVQNADKRDANDEKVLKTKITFNDGADWSYLSPPRYDSEGKKYQCNSKSLERCSLNLHGYTERKDYRDTYSSGSAIGMLIGIGNVGESLTSREEASTFLTIDGGKTWKEVKKGSYQWEFGDHGGVLVLAPEGQKTNTVSYSTDFGETWTDYIFSDEEVFITDIVTVPKDSALRFLLVTESNVGRNSNSATFTLDFSALFDRQCVLDHNNEKFDDFDYFTVGNSENDCLFGHQAKYLRKNKPNCFVGAVGLEQFTVISKNCSCTRADFECDYNYEKIYDGTCKLVEGLSPGDASAVCKKNPDLIEYFKSSGYRKIPLSTCHGGLKLDGRNEPMACPGKETEFKEKYGIKGSSFFFTFTIMFVFFCLIGWFIYDRGIRRNGGFARFGEIRLGDDQLIEENTTDKIVNSIIRFGVASFGAMSAGFNLFQRAANAGFHRVTGRINGRNRPSYSNLMHDDFLDEADDLLAGHDADANDLSSFMDDDSNFDIENEGGASGRYLDDIDDSDIPDPVQPSSRTDDEDTT</sequence>
<accession>A0ABR4NSS4</accession>
<evidence type="ECO:0000256" key="3">
    <source>
        <dbReference type="ARBA" id="ARBA00022737"/>
    </source>
</evidence>
<name>A0ABR4NSS4_9SACH</name>
<feature type="domain" description="VPS10" evidence="9">
    <location>
        <begin position="42"/>
        <end position="641"/>
    </location>
</feature>
<dbReference type="PANTHER" id="PTHR12106:SF27">
    <property type="entry name" value="SORTILIN-RELATED RECEPTOR"/>
    <property type="match status" value="1"/>
</dbReference>
<dbReference type="InterPro" id="IPR015943">
    <property type="entry name" value="WD40/YVTN_repeat-like_dom_sf"/>
</dbReference>
<dbReference type="CDD" id="cd15482">
    <property type="entry name" value="Sialidase_non-viral"/>
    <property type="match status" value="1"/>
</dbReference>
<proteinExistence type="predicted"/>
<feature type="region of interest" description="Disordered" evidence="6">
    <location>
        <begin position="1455"/>
        <end position="1500"/>
    </location>
</feature>
<evidence type="ECO:0000256" key="2">
    <source>
        <dbReference type="ARBA" id="ARBA00022692"/>
    </source>
</evidence>
<dbReference type="Pfam" id="PF15902">
    <property type="entry name" value="Sortilin-Vps10"/>
    <property type="match status" value="2"/>
</dbReference>
<reference evidence="10 11" key="1">
    <citation type="submission" date="2024-05" db="EMBL/GenBank/DDBJ databases">
        <title>Long read based assembly of the Candida bracarensis genome reveals expanded adhesin content.</title>
        <authorList>
            <person name="Marcet-Houben M."/>
            <person name="Ksiezopolska E."/>
            <person name="Gabaldon T."/>
        </authorList>
    </citation>
    <scope>NUCLEOTIDE SEQUENCE [LARGE SCALE GENOMIC DNA]</scope>
    <source>
        <strain evidence="10 11">CBM6</strain>
    </source>
</reference>
<gene>
    <name evidence="10" type="ORF">RNJ44_00513</name>
</gene>
<dbReference type="InterPro" id="IPR031778">
    <property type="entry name" value="Sortilin_N"/>
</dbReference>
<feature type="region of interest" description="Disordered" evidence="6">
    <location>
        <begin position="638"/>
        <end position="660"/>
    </location>
</feature>